<dbReference type="Gene3D" id="3.20.20.140">
    <property type="entry name" value="Metal-dependent hydrolases"/>
    <property type="match status" value="1"/>
</dbReference>
<comment type="caution">
    <text evidence="2">The sequence shown here is derived from an EMBL/GenBank/DDBJ whole genome shotgun (WGS) entry which is preliminary data.</text>
</comment>
<gene>
    <name evidence="2" type="ORF">GCM10025864_41330</name>
</gene>
<dbReference type="SUPFAM" id="SSF89550">
    <property type="entry name" value="PHP domain-like"/>
    <property type="match status" value="1"/>
</dbReference>
<dbReference type="EMBL" id="BSUK01000001">
    <property type="protein sequence ID" value="GMA26374.1"/>
    <property type="molecule type" value="Genomic_DNA"/>
</dbReference>
<dbReference type="InterPro" id="IPR004013">
    <property type="entry name" value="PHP_dom"/>
</dbReference>
<dbReference type="Gene3D" id="1.10.10.1600">
    <property type="entry name" value="Bacterial DNA polymerase III alpha subunit, thumb domain"/>
    <property type="match status" value="1"/>
</dbReference>
<evidence type="ECO:0000259" key="1">
    <source>
        <dbReference type="SMART" id="SM00481"/>
    </source>
</evidence>
<keyword evidence="3" id="KW-1185">Reference proteome</keyword>
<dbReference type="InterPro" id="IPR003141">
    <property type="entry name" value="Pol/His_phosphatase_N"/>
</dbReference>
<reference evidence="3" key="1">
    <citation type="journal article" date="2019" name="Int. J. Syst. Evol. Microbiol.">
        <title>The Global Catalogue of Microorganisms (GCM) 10K type strain sequencing project: providing services to taxonomists for standard genome sequencing and annotation.</title>
        <authorList>
            <consortium name="The Broad Institute Genomics Platform"/>
            <consortium name="The Broad Institute Genome Sequencing Center for Infectious Disease"/>
            <person name="Wu L."/>
            <person name="Ma J."/>
        </authorList>
    </citation>
    <scope>NUCLEOTIDE SEQUENCE [LARGE SCALE GENOMIC DNA]</scope>
    <source>
        <strain evidence="3">NBRC 106348</strain>
    </source>
</reference>
<dbReference type="InterPro" id="IPR016195">
    <property type="entry name" value="Pol/histidinol_Pase-like"/>
</dbReference>
<dbReference type="PANTHER" id="PTHR32294:SF0">
    <property type="entry name" value="DNA POLYMERASE III SUBUNIT ALPHA"/>
    <property type="match status" value="1"/>
</dbReference>
<dbReference type="InterPro" id="IPR004805">
    <property type="entry name" value="DnaE2/DnaE/PolC"/>
</dbReference>
<dbReference type="Pfam" id="PF07733">
    <property type="entry name" value="DNA_pol3_alpha"/>
    <property type="match status" value="1"/>
</dbReference>
<feature type="domain" description="Polymerase/histidinol phosphatase N-terminal" evidence="1">
    <location>
        <begin position="8"/>
        <end position="75"/>
    </location>
</feature>
<dbReference type="CDD" id="cd12113">
    <property type="entry name" value="PHP_PolIIIA_DnaE3"/>
    <property type="match status" value="1"/>
</dbReference>
<dbReference type="InterPro" id="IPR011708">
    <property type="entry name" value="DNA_pol3_alpha_NTPase_dom"/>
</dbReference>
<protein>
    <recommendedName>
        <fullName evidence="1">Polymerase/histidinol phosphatase N-terminal domain-containing protein</fullName>
    </recommendedName>
</protein>
<proteinExistence type="predicted"/>
<dbReference type="PANTHER" id="PTHR32294">
    <property type="entry name" value="DNA POLYMERASE III SUBUNIT ALPHA"/>
    <property type="match status" value="1"/>
</dbReference>
<evidence type="ECO:0000313" key="3">
    <source>
        <dbReference type="Proteomes" id="UP001157091"/>
    </source>
</evidence>
<accession>A0ABQ6I9J2</accession>
<dbReference type="NCBIfam" id="TIGR00594">
    <property type="entry name" value="polc"/>
    <property type="match status" value="1"/>
</dbReference>
<sequence>MPTGEDFVHLHVHTEYSMLDGAARLDSLFTEVERLGQKSIAITDHGYLFGAFDFWSKATAKGIKPILGVEAYVTPGTNRFDQTRVRFGQQGQESDDVSARGAYTHMTMWARNNEGLHNLFRASSLASLEGQMGKWPRMDRDLLETYAGGMAASTGCPSGEIQTRLRLGQWDEAVRVAGELQDIYGKDYFYVELMDHGLDIERRVIKDLLRLAETIGAPLLATNDLHYVRQEDATSQEALLAINSGSTLDDPDRFKFDGDGYYVKSAEEMRRVWAELPEACDNTLRLAEQCEVSFDTAANYMPRFPVPDGEDETSWFVKEVEAGLHRRYPDGVPEASRKQAEYETEVILQMGFPGYFLVVADFINWAKSQGIRVGPGRGSAAGSMAAYVMGITELDPLQHGLIFERFLNPERVSMPDVDVDFDERRRGEVIKYVTDKYGDDRVSQVVTYGTIKAKQALKDSSRLLGFPFAMGEKLTKAMPPP</sequence>
<evidence type="ECO:0000313" key="2">
    <source>
        <dbReference type="EMBL" id="GMA26374.1"/>
    </source>
</evidence>
<dbReference type="InterPro" id="IPR041931">
    <property type="entry name" value="DNA_pol3_alpha_thumb_dom"/>
</dbReference>
<dbReference type="Pfam" id="PF02811">
    <property type="entry name" value="PHP"/>
    <property type="match status" value="1"/>
</dbReference>
<dbReference type="Proteomes" id="UP001157091">
    <property type="component" value="Unassembled WGS sequence"/>
</dbReference>
<dbReference type="SMART" id="SM00481">
    <property type="entry name" value="POLIIIAc"/>
    <property type="match status" value="1"/>
</dbReference>
<organism evidence="2 3">
    <name type="scientific">Luteimicrobium album</name>
    <dbReference type="NCBI Taxonomy" id="1054550"/>
    <lineage>
        <taxon>Bacteria</taxon>
        <taxon>Bacillati</taxon>
        <taxon>Actinomycetota</taxon>
        <taxon>Actinomycetes</taxon>
        <taxon>Micrococcales</taxon>
        <taxon>Luteimicrobium</taxon>
    </lineage>
</organism>
<name>A0ABQ6I9J2_9MICO</name>